<protein>
    <submittedName>
        <fullName evidence="9">Biopolymer transport protein</fullName>
    </submittedName>
</protein>
<dbReference type="InterPro" id="IPR002898">
    <property type="entry name" value="MotA_ExbB_proton_chnl"/>
</dbReference>
<reference evidence="9 10" key="1">
    <citation type="submission" date="2011-09" db="EMBL/GenBank/DDBJ databases">
        <title>Complete sequence of chromosome of Thioflavicoccus mobilis 8321.</title>
        <authorList>
            <consortium name="US DOE Joint Genome Institute"/>
            <person name="Lucas S."/>
            <person name="Han J."/>
            <person name="Lapidus A."/>
            <person name="Cheng J.-F."/>
            <person name="Goodwin L."/>
            <person name="Pitluck S."/>
            <person name="Peters L."/>
            <person name="Ovchinnikova G."/>
            <person name="Lu M."/>
            <person name="Detter J.C."/>
            <person name="Han C."/>
            <person name="Tapia R."/>
            <person name="Land M."/>
            <person name="Hauser L."/>
            <person name="Kyrpides N."/>
            <person name="Ivanova N."/>
            <person name="Pagani I."/>
            <person name="Vogl K."/>
            <person name="Liu Z."/>
            <person name="Imhoff J."/>
            <person name="Thiel V."/>
            <person name="Frigaard N.-U."/>
            <person name="Bryant D."/>
            <person name="Woyke T."/>
        </authorList>
    </citation>
    <scope>NUCLEOTIDE SEQUENCE [LARGE SCALE GENOMIC DNA]</scope>
    <source>
        <strain evidence="9 10">8321</strain>
    </source>
</reference>
<feature type="transmembrane region" description="Helical" evidence="7">
    <location>
        <begin position="112"/>
        <end position="138"/>
    </location>
</feature>
<feature type="transmembrane region" description="Helical" evidence="7">
    <location>
        <begin position="158"/>
        <end position="179"/>
    </location>
</feature>
<accession>L0H1D3</accession>
<proteinExistence type="inferred from homology"/>
<feature type="transmembrane region" description="Helical" evidence="7">
    <location>
        <begin position="15"/>
        <end position="36"/>
    </location>
</feature>
<dbReference type="InterPro" id="IPR050790">
    <property type="entry name" value="ExbB/TolQ_transport"/>
</dbReference>
<gene>
    <name evidence="9" type="ORF">Thimo_3187</name>
</gene>
<evidence type="ECO:0000256" key="5">
    <source>
        <dbReference type="ARBA" id="ARBA00023136"/>
    </source>
</evidence>
<dbReference type="OrthoDB" id="4045at2"/>
<keyword evidence="3 7" id="KW-0812">Transmembrane</keyword>
<dbReference type="PANTHER" id="PTHR30625">
    <property type="entry name" value="PROTEIN TOLQ"/>
    <property type="match status" value="1"/>
</dbReference>
<evidence type="ECO:0000313" key="9">
    <source>
        <dbReference type="EMBL" id="AGA91867.1"/>
    </source>
</evidence>
<evidence type="ECO:0000256" key="7">
    <source>
        <dbReference type="SAM" id="Phobius"/>
    </source>
</evidence>
<keyword evidence="10" id="KW-1185">Reference proteome</keyword>
<dbReference type="EMBL" id="CP003051">
    <property type="protein sequence ID" value="AGA91867.1"/>
    <property type="molecule type" value="Genomic_DNA"/>
</dbReference>
<keyword evidence="4 7" id="KW-1133">Transmembrane helix</keyword>
<dbReference type="eggNOG" id="COG0811">
    <property type="taxonomic scope" value="Bacteria"/>
</dbReference>
<comment type="similarity">
    <text evidence="6">Belongs to the exbB/tolQ family.</text>
</comment>
<dbReference type="GO" id="GO:0017038">
    <property type="term" value="P:protein import"/>
    <property type="evidence" value="ECO:0007669"/>
    <property type="project" value="TreeGrafter"/>
</dbReference>
<dbReference type="HOGENOM" id="CLU_053325_4_4_6"/>
<sequence length="207" mass="21789">MELSYLIQLADHSGGILYVLVGLGAVVLTVVAERTWVLRSLTRRGEALTEALGDLSAGDLARLRGVQRTLALGLHGGLIEATLACGAVPADQLGQRLEEVILRHAPLLDRRLWLLDTSVTLAPLLGLLGTIIGMFNVFSALVDPNAPPTQVTGGVAEALIATAAGLLIAVVGLVFFNAIGERVRLVVHQLETQKVILVNRFAAGGPL</sequence>
<evidence type="ECO:0000256" key="2">
    <source>
        <dbReference type="ARBA" id="ARBA00022475"/>
    </source>
</evidence>
<comment type="subcellular location">
    <subcellularLocation>
        <location evidence="1">Cell membrane</location>
        <topology evidence="1">Multi-pass membrane protein</topology>
    </subcellularLocation>
    <subcellularLocation>
        <location evidence="6">Membrane</location>
        <topology evidence="6">Multi-pass membrane protein</topology>
    </subcellularLocation>
</comment>
<dbReference type="KEGG" id="tmb:Thimo_3187"/>
<keyword evidence="6" id="KW-0653">Protein transport</keyword>
<name>L0H1D3_9GAMM</name>
<dbReference type="STRING" id="765912.Thimo_3187"/>
<dbReference type="AlphaFoldDB" id="L0H1D3"/>
<evidence type="ECO:0000256" key="6">
    <source>
        <dbReference type="RuleBase" id="RU004057"/>
    </source>
</evidence>
<dbReference type="RefSeq" id="WP_015281995.1">
    <property type="nucleotide sequence ID" value="NC_019940.1"/>
</dbReference>
<evidence type="ECO:0000256" key="4">
    <source>
        <dbReference type="ARBA" id="ARBA00022989"/>
    </source>
</evidence>
<keyword evidence="6" id="KW-0813">Transport</keyword>
<dbReference type="PATRIC" id="fig|765912.4.peg.3116"/>
<evidence type="ECO:0000256" key="1">
    <source>
        <dbReference type="ARBA" id="ARBA00004651"/>
    </source>
</evidence>
<organism evidence="9 10">
    <name type="scientific">Thioflavicoccus mobilis 8321</name>
    <dbReference type="NCBI Taxonomy" id="765912"/>
    <lineage>
        <taxon>Bacteria</taxon>
        <taxon>Pseudomonadati</taxon>
        <taxon>Pseudomonadota</taxon>
        <taxon>Gammaproteobacteria</taxon>
        <taxon>Chromatiales</taxon>
        <taxon>Chromatiaceae</taxon>
        <taxon>Thioflavicoccus</taxon>
    </lineage>
</organism>
<keyword evidence="5 7" id="KW-0472">Membrane</keyword>
<dbReference type="PANTHER" id="PTHR30625:SF11">
    <property type="entry name" value="MOTA_TOLQ_EXBB PROTON CHANNEL DOMAIN-CONTAINING PROTEIN"/>
    <property type="match status" value="1"/>
</dbReference>
<evidence type="ECO:0000256" key="3">
    <source>
        <dbReference type="ARBA" id="ARBA00022692"/>
    </source>
</evidence>
<keyword evidence="2" id="KW-1003">Cell membrane</keyword>
<evidence type="ECO:0000259" key="8">
    <source>
        <dbReference type="Pfam" id="PF01618"/>
    </source>
</evidence>
<evidence type="ECO:0000313" key="10">
    <source>
        <dbReference type="Proteomes" id="UP000010816"/>
    </source>
</evidence>
<feature type="domain" description="MotA/TolQ/ExbB proton channel" evidence="8">
    <location>
        <begin position="89"/>
        <end position="191"/>
    </location>
</feature>
<dbReference type="Pfam" id="PF01618">
    <property type="entry name" value="MotA_ExbB"/>
    <property type="match status" value="1"/>
</dbReference>
<dbReference type="GO" id="GO:0005886">
    <property type="term" value="C:plasma membrane"/>
    <property type="evidence" value="ECO:0007669"/>
    <property type="project" value="UniProtKB-SubCell"/>
</dbReference>
<dbReference type="Proteomes" id="UP000010816">
    <property type="component" value="Chromosome"/>
</dbReference>